<dbReference type="InterPro" id="IPR052194">
    <property type="entry name" value="MESH1"/>
</dbReference>
<sequence>MLQKAENFAKLKHQGQLRADKKTPYHSHLKQVVEQLKKMGVVNENILCTGWLHDTIEDTDTDYDTIMKNFNENIANYVASVTKDTRLVKVQQERQYVAQLTNAPWQSKVVKLADIIANFKDLPNGYSDKSIQDTKVKAKIPYIMAIKSELITRPETPHIESALASMPSRWCKLLL</sequence>
<keyword evidence="1" id="KW-0378">Hydrolase</keyword>
<protein>
    <submittedName>
        <fullName evidence="1">Guanosine-3'5'-bis 3'-pyrophosphohydrolase protein</fullName>
        <ecNumber evidence="1">3.1.7.2</ecNumber>
    </submittedName>
</protein>
<name>A0A087S122_9ARCH</name>
<accession>A0A087S122</accession>
<evidence type="ECO:0000313" key="1">
    <source>
        <dbReference type="EMBL" id="KFM19426.1"/>
    </source>
</evidence>
<dbReference type="EMBL" id="JOSZ01000008">
    <property type="protein sequence ID" value="KFM19426.1"/>
    <property type="molecule type" value="Genomic_DNA"/>
</dbReference>
<comment type="caution">
    <text evidence="1">The sequence shown here is derived from an EMBL/GenBank/DDBJ whole genome shotgun (WGS) entry which is preliminary data.</text>
</comment>
<gene>
    <name evidence="1" type="primary">spoT</name>
    <name evidence="1" type="ORF">AAA799P11_00750</name>
</gene>
<dbReference type="Proteomes" id="UP000029387">
    <property type="component" value="Unassembled WGS sequence"/>
</dbReference>
<dbReference type="SUPFAM" id="SSF109604">
    <property type="entry name" value="HD-domain/PDEase-like"/>
    <property type="match status" value="1"/>
</dbReference>
<dbReference type="GO" id="GO:0008893">
    <property type="term" value="F:guanosine-3',5'-bis(diphosphate) 3'-diphosphatase activity"/>
    <property type="evidence" value="ECO:0007669"/>
    <property type="project" value="UniProtKB-EC"/>
</dbReference>
<proteinExistence type="predicted"/>
<dbReference type="Gene3D" id="1.10.3210.10">
    <property type="entry name" value="Hypothetical protein af1432"/>
    <property type="match status" value="1"/>
</dbReference>
<dbReference type="AlphaFoldDB" id="A0A087S122"/>
<evidence type="ECO:0000313" key="2">
    <source>
        <dbReference type="Proteomes" id="UP000029387"/>
    </source>
</evidence>
<organism evidence="1 2">
    <name type="scientific">Marine Group I thaumarchaeote SCGC AAA799-P11</name>
    <dbReference type="NCBI Taxonomy" id="1502295"/>
    <lineage>
        <taxon>Archaea</taxon>
        <taxon>Nitrososphaerota</taxon>
        <taxon>Marine Group I</taxon>
    </lineage>
</organism>
<dbReference type="PANTHER" id="PTHR46246">
    <property type="entry name" value="GUANOSINE-3',5'-BIS(DIPHOSPHATE) 3'-PYROPHOSPHOHYDROLASE MESH1"/>
    <property type="match status" value="1"/>
</dbReference>
<dbReference type="Pfam" id="PF13328">
    <property type="entry name" value="HD_4"/>
    <property type="match status" value="1"/>
</dbReference>
<dbReference type="EC" id="3.1.7.2" evidence="1"/>
<reference evidence="1 2" key="1">
    <citation type="submission" date="2014-06" db="EMBL/GenBank/DDBJ databases">
        <authorList>
            <person name="Ngugi D.K."/>
            <person name="Blom J."/>
            <person name="Alam I."/>
            <person name="Rashid M."/>
            <person name="Baalawi W."/>
            <person name="Zhang G."/>
            <person name="Hikmawan T."/>
            <person name="Guan Y."/>
            <person name="Antunes A."/>
            <person name="Siam R."/>
            <person name="El-Dorry H."/>
            <person name="Bajic V."/>
            <person name="Stingl U."/>
        </authorList>
    </citation>
    <scope>NUCLEOTIDE SEQUENCE [LARGE SCALE GENOMIC DNA]</scope>
    <source>
        <strain evidence="1">SCGC AAA799-P11</strain>
    </source>
</reference>
<keyword evidence="2" id="KW-1185">Reference proteome</keyword>
<dbReference type="PANTHER" id="PTHR46246:SF1">
    <property type="entry name" value="GUANOSINE-3',5'-BIS(DIPHOSPHATE) 3'-PYROPHOSPHOHYDROLASE MESH1"/>
    <property type="match status" value="1"/>
</dbReference>